<reference evidence="3 4" key="1">
    <citation type="submission" date="2019-06" db="EMBL/GenBank/DDBJ databases">
        <title>Saccharibacillus brassicae sp. nov., an endophytic bacterium isolated from Chinese cabbage seeds (Brassica pekinensis).</title>
        <authorList>
            <person name="Jiang L."/>
            <person name="Lee J."/>
            <person name="Kim S.W."/>
        </authorList>
    </citation>
    <scope>NUCLEOTIDE SEQUENCE [LARGE SCALE GENOMIC DNA]</scope>
    <source>
        <strain evidence="4">KCTC 43072 / ATSA2</strain>
    </source>
</reference>
<dbReference type="EMBL" id="CP041217">
    <property type="protein sequence ID" value="QDH21073.1"/>
    <property type="molecule type" value="Genomic_DNA"/>
</dbReference>
<dbReference type="InterPro" id="IPR021800">
    <property type="entry name" value="DUF3369"/>
</dbReference>
<dbReference type="PANTHER" id="PTHR45228">
    <property type="entry name" value="CYCLIC DI-GMP PHOSPHODIESTERASE TM_0186-RELATED"/>
    <property type="match status" value="1"/>
</dbReference>
<evidence type="ECO:0000259" key="1">
    <source>
        <dbReference type="PROSITE" id="PS51831"/>
    </source>
</evidence>
<gene>
    <name evidence="3" type="ORF">FFV09_09550</name>
</gene>
<dbReference type="AlphaFoldDB" id="A0A4Y6UTN1"/>
<dbReference type="InterPro" id="IPR003607">
    <property type="entry name" value="HD/PDEase_dom"/>
</dbReference>
<dbReference type="InterPro" id="IPR006674">
    <property type="entry name" value="HD_domain"/>
</dbReference>
<dbReference type="PANTHER" id="PTHR45228:SF9">
    <property type="entry name" value="3'3'-CGAMP-SPECIFIC PHOSPHODIESTERASE 2"/>
    <property type="match status" value="1"/>
</dbReference>
<evidence type="ECO:0000313" key="4">
    <source>
        <dbReference type="Proteomes" id="UP000316968"/>
    </source>
</evidence>
<dbReference type="SUPFAM" id="SSF109604">
    <property type="entry name" value="HD-domain/PDEase-like"/>
    <property type="match status" value="1"/>
</dbReference>
<proteinExistence type="predicted"/>
<dbReference type="PROSITE" id="PS51831">
    <property type="entry name" value="HD"/>
    <property type="match status" value="1"/>
</dbReference>
<dbReference type="CDD" id="cd00077">
    <property type="entry name" value="HDc"/>
    <property type="match status" value="1"/>
</dbReference>
<dbReference type="OrthoDB" id="9759601at2"/>
<organism evidence="3 4">
    <name type="scientific">Saccharibacillus brassicae</name>
    <dbReference type="NCBI Taxonomy" id="2583377"/>
    <lineage>
        <taxon>Bacteria</taxon>
        <taxon>Bacillati</taxon>
        <taxon>Bacillota</taxon>
        <taxon>Bacilli</taxon>
        <taxon>Bacillales</taxon>
        <taxon>Paenibacillaceae</taxon>
        <taxon>Saccharibacillus</taxon>
    </lineage>
</organism>
<dbReference type="PROSITE" id="PS51832">
    <property type="entry name" value="HD_GYP"/>
    <property type="match status" value="1"/>
</dbReference>
<dbReference type="SMART" id="SM00471">
    <property type="entry name" value="HDc"/>
    <property type="match status" value="1"/>
</dbReference>
<name>A0A4Y6UTN1_SACBS</name>
<feature type="domain" description="HD" evidence="1">
    <location>
        <begin position="331"/>
        <end position="455"/>
    </location>
</feature>
<dbReference type="Proteomes" id="UP000316968">
    <property type="component" value="Chromosome"/>
</dbReference>
<feature type="domain" description="HD-GYP" evidence="2">
    <location>
        <begin position="309"/>
        <end position="506"/>
    </location>
</feature>
<dbReference type="InterPro" id="IPR037522">
    <property type="entry name" value="HD_GYP_dom"/>
</dbReference>
<dbReference type="KEGG" id="saca:FFV09_09550"/>
<evidence type="ECO:0000313" key="3">
    <source>
        <dbReference type="EMBL" id="QDH21073.1"/>
    </source>
</evidence>
<dbReference type="Pfam" id="PF13487">
    <property type="entry name" value="HD_5"/>
    <property type="match status" value="1"/>
</dbReference>
<evidence type="ECO:0000259" key="2">
    <source>
        <dbReference type="PROSITE" id="PS51832"/>
    </source>
</evidence>
<accession>A0A4Y6UTN1</accession>
<dbReference type="Gene3D" id="1.10.3210.10">
    <property type="entry name" value="Hypothetical protein af1432"/>
    <property type="match status" value="1"/>
</dbReference>
<dbReference type="InterPro" id="IPR052020">
    <property type="entry name" value="Cyclic_di-GMP/3'3'-cGAMP_PDE"/>
</dbReference>
<sequence>MCWRRHGMDRYLRIGEENLTTESEWKILLVGGERDEAGLMSHLLAGFDFESRPVRLLHAENIHEARPLLEEQTDIAVVLLELDASQDRQPLDLVGYVRGTLSNAAVRIVVVADKGWAAAEEEIMCGYDINSFRIKGELDGGLGKLKSALVGSFRAYRDFKKTEDEKKSLEHVALYSSFVLNAGSMEELAQDVLRHLASILKTPHPFEGLILQKNDKKWRKLAAAGKYADLDVYSLPRDIENVLPRLRTFNRHSLTLEGFSFHSPGIAGTERLIFIDSCRTPIDWEYYLAESYCANTDAAFENMELRHEIESTQKEIIYTLGEIAETRSQETGFHVKRVAEYTKLLALKYGLPEEEANLLALASPMHDIGKVGISDSILNKPGKLTEEEYATMKTHALSGYEMLKHSTRPILKTAAIIALQHHEKYSGGGYPHGLRGEEIHLYGRITAIADVFDALASDRVYKKAWPLGEIVDLFHKEKGGHFDPMLTDLFLAHLDEFLEIRARYADEKVF</sequence>
<protein>
    <submittedName>
        <fullName evidence="3">HD domain-containing protein</fullName>
    </submittedName>
</protein>
<keyword evidence="4" id="KW-1185">Reference proteome</keyword>
<dbReference type="Pfam" id="PF11849">
    <property type="entry name" value="DUF3369"/>
    <property type="match status" value="1"/>
</dbReference>